<name>A0A949JFE6_9ACTN</name>
<protein>
    <submittedName>
        <fullName evidence="3">Uncharacterized protein</fullName>
    </submittedName>
</protein>
<feature type="transmembrane region" description="Helical" evidence="2">
    <location>
        <begin position="74"/>
        <end position="97"/>
    </location>
</feature>
<dbReference type="RefSeq" id="WP_211040772.1">
    <property type="nucleotide sequence ID" value="NZ_JAELVF020000001.1"/>
</dbReference>
<gene>
    <name evidence="3" type="ORF">JGS22_015575</name>
</gene>
<accession>A0A949JFE6</accession>
<feature type="region of interest" description="Disordered" evidence="1">
    <location>
        <begin position="1"/>
        <end position="72"/>
    </location>
</feature>
<reference evidence="3" key="1">
    <citation type="submission" date="2021-06" db="EMBL/GenBank/DDBJ databases">
        <title>Sequencing of actinobacteria type strains.</title>
        <authorList>
            <person name="Nguyen G.-S."/>
            <person name="Wentzel A."/>
        </authorList>
    </citation>
    <scope>NUCLEOTIDE SEQUENCE</scope>
    <source>
        <strain evidence="3">P38-E01</strain>
    </source>
</reference>
<dbReference type="AlphaFoldDB" id="A0A949JFE6"/>
<evidence type="ECO:0000256" key="2">
    <source>
        <dbReference type="SAM" id="Phobius"/>
    </source>
</evidence>
<evidence type="ECO:0000256" key="1">
    <source>
        <dbReference type="SAM" id="MobiDB-lite"/>
    </source>
</evidence>
<keyword evidence="2" id="KW-1133">Transmembrane helix</keyword>
<feature type="compositionally biased region" description="Low complexity" evidence="1">
    <location>
        <begin position="26"/>
        <end position="35"/>
    </location>
</feature>
<evidence type="ECO:0000313" key="3">
    <source>
        <dbReference type="EMBL" id="MBU7598991.1"/>
    </source>
</evidence>
<organism evidence="3 4">
    <name type="scientific">Streptomyces tardus</name>
    <dbReference type="NCBI Taxonomy" id="2780544"/>
    <lineage>
        <taxon>Bacteria</taxon>
        <taxon>Bacillati</taxon>
        <taxon>Actinomycetota</taxon>
        <taxon>Actinomycetes</taxon>
        <taxon>Kitasatosporales</taxon>
        <taxon>Streptomycetaceae</taxon>
        <taxon>Streptomyces</taxon>
    </lineage>
</organism>
<evidence type="ECO:0000313" key="4">
    <source>
        <dbReference type="Proteomes" id="UP000694501"/>
    </source>
</evidence>
<feature type="compositionally biased region" description="Low complexity" evidence="1">
    <location>
        <begin position="113"/>
        <end position="131"/>
    </location>
</feature>
<feature type="compositionally biased region" description="Pro residues" evidence="1">
    <location>
        <begin position="49"/>
        <end position="67"/>
    </location>
</feature>
<feature type="region of interest" description="Disordered" evidence="1">
    <location>
        <begin position="96"/>
        <end position="167"/>
    </location>
</feature>
<comment type="caution">
    <text evidence="3">The sequence shown here is derived from an EMBL/GenBank/DDBJ whole genome shotgun (WGS) entry which is preliminary data.</text>
</comment>
<feature type="compositionally biased region" description="Pro residues" evidence="1">
    <location>
        <begin position="1"/>
        <end position="10"/>
    </location>
</feature>
<keyword evidence="4" id="KW-1185">Reference proteome</keyword>
<dbReference type="Proteomes" id="UP000694501">
    <property type="component" value="Unassembled WGS sequence"/>
</dbReference>
<keyword evidence="2" id="KW-0472">Membrane</keyword>
<dbReference type="EMBL" id="JAELVF020000001">
    <property type="protein sequence ID" value="MBU7598991.1"/>
    <property type="molecule type" value="Genomic_DNA"/>
</dbReference>
<sequence length="320" mass="32466">MSFNSPPPQGPYGQQPGPYGPPQGQPGPYGQQPQGGAPGQPGYGYPQQPQAPGPYGQPPQGDYPPPKSGGNTKAIAIAVGAVALVAAIVAGAVIATGGKDGSEDGNKAESGNSAGTDGSDGSKGADAAAVDDGPHKLEPPTTLGELTRSPQSESRFGGPSDNFEDTVKQSGVQNPQFAAGFYQSEGMSDPQNVDPSKLAQAHGLIFRGAWGTIADPEAAVDKLLDLRVKEAEKAAGANDKIIGGPQKATPAGLDGAVMKCQAMDTDPMGSGNTQRTQFCIWGDKSTIGMVAPFRGIGDVSAEDAAKKAAELRKAARVESD</sequence>
<proteinExistence type="predicted"/>
<keyword evidence="2" id="KW-0812">Transmembrane</keyword>